<comment type="caution">
    <text evidence="2">The sequence shown here is derived from an EMBL/GenBank/DDBJ whole genome shotgun (WGS) entry which is preliminary data.</text>
</comment>
<dbReference type="EMBL" id="JABSTR010000002">
    <property type="protein sequence ID" value="KAH9363891.1"/>
    <property type="molecule type" value="Genomic_DNA"/>
</dbReference>
<accession>A0A9J6FM24</accession>
<evidence type="ECO:0000313" key="2">
    <source>
        <dbReference type="EMBL" id="KAH9363891.1"/>
    </source>
</evidence>
<name>A0A9J6FM24_HAELO</name>
<sequence>MLERHFFFGTRLPRKRGVFPIFVGICFSNRSSAAVKGVDGLTMNDGVVWKGISRKVDQLQARVFEKEEQVRWADAEWTLVAQLVCRVEFLENKLAVRSSDEEESREQHKQESKPGVGGREATSGLGINPVRSQASPKLMTVYHPKLWETLRNLGLPDELLRLLISFYTGMQDQWRRLMGCVGDARVVPPLLFMLFLDEEQRVCKLPALFYADNIVLVGGNTQELQTTRSTSCPAWHIAEDMLQCQKVATMSCHSTEDTKGPPLLLQGDLVQWTTRYKYFGVTISNESHYSAAYEEDLWGLPQVTHPVSRALCKAVVVPVLTFRNTDLCLSLSTCHALETRQQEAGRAALGVHGFVPNGAVQGDMGWSSFEVHEAVAKLAFEKRLSQTSDGRWLMPGDRTRATEASGAGEAGSEHLQRQQGGHRGGAQARSGVLHTCS</sequence>
<dbReference type="OrthoDB" id="10014409at2759"/>
<evidence type="ECO:0000313" key="3">
    <source>
        <dbReference type="Proteomes" id="UP000821853"/>
    </source>
</evidence>
<keyword evidence="3" id="KW-1185">Reference proteome</keyword>
<reference evidence="2 3" key="1">
    <citation type="journal article" date="2020" name="Cell">
        <title>Large-Scale Comparative Analyses of Tick Genomes Elucidate Their Genetic Diversity and Vector Capacities.</title>
        <authorList>
            <consortium name="Tick Genome and Microbiome Consortium (TIGMIC)"/>
            <person name="Jia N."/>
            <person name="Wang J."/>
            <person name="Shi W."/>
            <person name="Du L."/>
            <person name="Sun Y."/>
            <person name="Zhan W."/>
            <person name="Jiang J.F."/>
            <person name="Wang Q."/>
            <person name="Zhang B."/>
            <person name="Ji P."/>
            <person name="Bell-Sakyi L."/>
            <person name="Cui X.M."/>
            <person name="Yuan T.T."/>
            <person name="Jiang B.G."/>
            <person name="Yang W.F."/>
            <person name="Lam T.T."/>
            <person name="Chang Q.C."/>
            <person name="Ding S.J."/>
            <person name="Wang X.J."/>
            <person name="Zhu J.G."/>
            <person name="Ruan X.D."/>
            <person name="Zhao L."/>
            <person name="Wei J.T."/>
            <person name="Ye R.Z."/>
            <person name="Que T.C."/>
            <person name="Du C.H."/>
            <person name="Zhou Y.H."/>
            <person name="Cheng J.X."/>
            <person name="Dai P.F."/>
            <person name="Guo W.B."/>
            <person name="Han X.H."/>
            <person name="Huang E.J."/>
            <person name="Li L.F."/>
            <person name="Wei W."/>
            <person name="Gao Y.C."/>
            <person name="Liu J.Z."/>
            <person name="Shao H.Z."/>
            <person name="Wang X."/>
            <person name="Wang C.C."/>
            <person name="Yang T.C."/>
            <person name="Huo Q.B."/>
            <person name="Li W."/>
            <person name="Chen H.Y."/>
            <person name="Chen S.E."/>
            <person name="Zhou L.G."/>
            <person name="Ni X.B."/>
            <person name="Tian J.H."/>
            <person name="Sheng Y."/>
            <person name="Liu T."/>
            <person name="Pan Y.S."/>
            <person name="Xia L.Y."/>
            <person name="Li J."/>
            <person name="Zhao F."/>
            <person name="Cao W.C."/>
        </authorList>
    </citation>
    <scope>NUCLEOTIDE SEQUENCE [LARGE SCALE GENOMIC DNA]</scope>
    <source>
        <strain evidence="2">HaeL-2018</strain>
    </source>
</reference>
<protein>
    <submittedName>
        <fullName evidence="2">Uncharacterized protein</fullName>
    </submittedName>
</protein>
<organism evidence="2 3">
    <name type="scientific">Haemaphysalis longicornis</name>
    <name type="common">Bush tick</name>
    <dbReference type="NCBI Taxonomy" id="44386"/>
    <lineage>
        <taxon>Eukaryota</taxon>
        <taxon>Metazoa</taxon>
        <taxon>Ecdysozoa</taxon>
        <taxon>Arthropoda</taxon>
        <taxon>Chelicerata</taxon>
        <taxon>Arachnida</taxon>
        <taxon>Acari</taxon>
        <taxon>Parasitiformes</taxon>
        <taxon>Ixodida</taxon>
        <taxon>Ixodoidea</taxon>
        <taxon>Ixodidae</taxon>
        <taxon>Haemaphysalinae</taxon>
        <taxon>Haemaphysalis</taxon>
    </lineage>
</organism>
<dbReference type="AlphaFoldDB" id="A0A9J6FM24"/>
<gene>
    <name evidence="2" type="ORF">HPB48_004094</name>
</gene>
<proteinExistence type="predicted"/>
<dbReference type="VEuPathDB" id="VectorBase:HLOH_049468"/>
<feature type="region of interest" description="Disordered" evidence="1">
    <location>
        <begin position="100"/>
        <end position="131"/>
    </location>
</feature>
<feature type="region of interest" description="Disordered" evidence="1">
    <location>
        <begin position="389"/>
        <end position="437"/>
    </location>
</feature>
<evidence type="ECO:0000256" key="1">
    <source>
        <dbReference type="SAM" id="MobiDB-lite"/>
    </source>
</evidence>
<dbReference type="Proteomes" id="UP000821853">
    <property type="component" value="Chromosome 10"/>
</dbReference>